<feature type="transmembrane region" description="Helical" evidence="1">
    <location>
        <begin position="6"/>
        <end position="22"/>
    </location>
</feature>
<dbReference type="Proteomes" id="UP000623681">
    <property type="component" value="Unassembled WGS sequence"/>
</dbReference>
<comment type="caution">
    <text evidence="2">The sequence shown here is derived from an EMBL/GenBank/DDBJ whole genome shotgun (WGS) entry which is preliminary data.</text>
</comment>
<keyword evidence="1" id="KW-0472">Membrane</keyword>
<feature type="transmembrane region" description="Helical" evidence="1">
    <location>
        <begin position="73"/>
        <end position="92"/>
    </location>
</feature>
<evidence type="ECO:0000313" key="2">
    <source>
        <dbReference type="EMBL" id="MBL4930815.1"/>
    </source>
</evidence>
<reference evidence="2" key="1">
    <citation type="submission" date="2021-01" db="EMBL/GenBank/DDBJ databases">
        <title>Genome public.</title>
        <authorList>
            <person name="Liu C."/>
            <person name="Sun Q."/>
        </authorList>
    </citation>
    <scope>NUCLEOTIDE SEQUENCE</scope>
    <source>
        <strain evidence="2">YIM B02565</strain>
    </source>
</reference>
<proteinExistence type="predicted"/>
<dbReference type="RefSeq" id="WP_202766199.1">
    <property type="nucleotide sequence ID" value="NZ_JAESWA010000017.1"/>
</dbReference>
<accession>A0A937FB24</accession>
<sequence>MITIVSLILLIAGIAQITNSMINKKKMPLPKTGNYKVMKKAEYNTILFYQRVFYGVCTLVASGAIFYTKDVRFFLLLIISPISTFIFNLISINKKYIIFK</sequence>
<evidence type="ECO:0000256" key="1">
    <source>
        <dbReference type="SAM" id="Phobius"/>
    </source>
</evidence>
<name>A0A937FB24_9CLOT</name>
<keyword evidence="1" id="KW-0812">Transmembrane</keyword>
<organism evidence="2 3">
    <name type="scientific">Clostridium paridis</name>
    <dbReference type="NCBI Taxonomy" id="2803863"/>
    <lineage>
        <taxon>Bacteria</taxon>
        <taxon>Bacillati</taxon>
        <taxon>Bacillota</taxon>
        <taxon>Clostridia</taxon>
        <taxon>Eubacteriales</taxon>
        <taxon>Clostridiaceae</taxon>
        <taxon>Clostridium</taxon>
    </lineage>
</organism>
<dbReference type="AlphaFoldDB" id="A0A937FB24"/>
<keyword evidence="3" id="KW-1185">Reference proteome</keyword>
<keyword evidence="1" id="KW-1133">Transmembrane helix</keyword>
<dbReference type="EMBL" id="JAESWA010000017">
    <property type="protein sequence ID" value="MBL4930815.1"/>
    <property type="molecule type" value="Genomic_DNA"/>
</dbReference>
<evidence type="ECO:0008006" key="4">
    <source>
        <dbReference type="Google" id="ProtNLM"/>
    </source>
</evidence>
<gene>
    <name evidence="2" type="ORF">JK634_03290</name>
</gene>
<feature type="transmembrane region" description="Helical" evidence="1">
    <location>
        <begin position="43"/>
        <end position="67"/>
    </location>
</feature>
<protein>
    <recommendedName>
        <fullName evidence="4">DUF3784 domain-containing protein</fullName>
    </recommendedName>
</protein>
<evidence type="ECO:0000313" key="3">
    <source>
        <dbReference type="Proteomes" id="UP000623681"/>
    </source>
</evidence>